<reference evidence="1 2" key="1">
    <citation type="submission" date="2009-10" db="EMBL/GenBank/DDBJ databases">
        <authorList>
            <person name="Weinstock G."/>
            <person name="Sodergren E."/>
            <person name="Clifton S."/>
            <person name="Fulton L."/>
            <person name="Fulton B."/>
            <person name="Courtney L."/>
            <person name="Fronick C."/>
            <person name="Harrison M."/>
            <person name="Strong C."/>
            <person name="Farmer C."/>
            <person name="Delahaunty K."/>
            <person name="Markovic C."/>
            <person name="Hall O."/>
            <person name="Minx P."/>
            <person name="Tomlinson C."/>
            <person name="Mitreva M."/>
            <person name="Nelson J."/>
            <person name="Hou S."/>
            <person name="Wollam A."/>
            <person name="Pepin K.H."/>
            <person name="Johnson M."/>
            <person name="Bhonagiri V."/>
            <person name="Nash W.E."/>
            <person name="Warren W."/>
            <person name="Chinwalla A."/>
            <person name="Mardis E.R."/>
            <person name="Wilson R.K."/>
        </authorList>
    </citation>
    <scope>NUCLEOTIDE SEQUENCE [LARGE SCALE GENOMIC DNA]</scope>
    <source>
        <strain evidence="1 2">ATCC 23970</strain>
    </source>
</reference>
<dbReference type="EMBL" id="ACEQ02000011">
    <property type="protein sequence ID" value="EEZ75819.1"/>
    <property type="molecule type" value="Genomic_DNA"/>
</dbReference>
<comment type="caution">
    <text evidence="1">The sequence shown here is derived from an EMBL/GenBank/DDBJ whole genome shotgun (WGS) entry which is preliminary data.</text>
</comment>
<name>D0W963_NEILA</name>
<evidence type="ECO:0000313" key="1">
    <source>
        <dbReference type="EMBL" id="EEZ75819.1"/>
    </source>
</evidence>
<organism evidence="1 2">
    <name type="scientific">Neisseria lactamica ATCC 23970</name>
    <dbReference type="NCBI Taxonomy" id="546265"/>
    <lineage>
        <taxon>Bacteria</taxon>
        <taxon>Pseudomonadati</taxon>
        <taxon>Pseudomonadota</taxon>
        <taxon>Betaproteobacteria</taxon>
        <taxon>Neisseriales</taxon>
        <taxon>Neisseriaceae</taxon>
        <taxon>Neisseria</taxon>
    </lineage>
</organism>
<evidence type="ECO:0000313" key="2">
    <source>
        <dbReference type="Proteomes" id="UP000003843"/>
    </source>
</evidence>
<protein>
    <submittedName>
        <fullName evidence="1">Uncharacterized protein</fullName>
    </submittedName>
</protein>
<accession>D0W963</accession>
<gene>
    <name evidence="1" type="ORF">NEILACOT_04068</name>
</gene>
<dbReference type="Proteomes" id="UP000003843">
    <property type="component" value="Unassembled WGS sequence"/>
</dbReference>
<sequence>MKNLRMSGGCGLTLFFSFGLSLFGQFGIQVGMVFFQQGGDFHIFFVDFRQIEAFDMDEAEQFAYGFGHLAAGFVARASGLGNADLAPKVYLVQPGLFADGFNIFNLFKYFHGNSF</sequence>
<proteinExistence type="predicted"/>
<dbReference type="AlphaFoldDB" id="D0W963"/>